<dbReference type="PROSITE" id="PS00584">
    <property type="entry name" value="PFKB_KINASES_2"/>
    <property type="match status" value="1"/>
</dbReference>
<keyword evidence="3 5" id="KW-0418">Kinase</keyword>
<organism evidence="5 6">
    <name type="scientific">Hoeflea alexandrii</name>
    <dbReference type="NCBI Taxonomy" id="288436"/>
    <lineage>
        <taxon>Bacteria</taxon>
        <taxon>Pseudomonadati</taxon>
        <taxon>Pseudomonadota</taxon>
        <taxon>Alphaproteobacteria</taxon>
        <taxon>Hyphomicrobiales</taxon>
        <taxon>Rhizobiaceae</taxon>
        <taxon>Hoeflea</taxon>
    </lineage>
</organism>
<protein>
    <submittedName>
        <fullName evidence="5">Sugar kinase</fullName>
    </submittedName>
</protein>
<dbReference type="CDD" id="cd01166">
    <property type="entry name" value="KdgK"/>
    <property type="match status" value="1"/>
</dbReference>
<evidence type="ECO:0000259" key="4">
    <source>
        <dbReference type="Pfam" id="PF00294"/>
    </source>
</evidence>
<gene>
    <name evidence="5" type="ORF">GTW23_02015</name>
</gene>
<dbReference type="PANTHER" id="PTHR43085:SF15">
    <property type="entry name" value="2-DEHYDRO-3-DEOXYGLUCONOKINASE"/>
    <property type="match status" value="1"/>
</dbReference>
<accession>A0ABT1CL46</accession>
<evidence type="ECO:0000256" key="3">
    <source>
        <dbReference type="ARBA" id="ARBA00022777"/>
    </source>
</evidence>
<sequence>MKQTFLSIGECMVEMAPTASGDYHLGFAGDTLNTAWYARQTLAPHWDVAYFTAVGQDAISLRMTDFIGNASIRTDLIRRLPDRTVGLYLIQLDNGERSFAYWRSDSAARKLATDLAALREALSTASLIFFSGITLAILSPGDRQALLDAIAEARGAGATVAFDPNLRPRLWEDPDTMRTAIMAAAAVSDILLPSFEDEAAAFGDTAPDDTARRYADCGAGLVVVKNGADEMIALDKGQTIRFTPAPVTGIVDTTAAGDSFNAAFLAAYLERTDLAQAIRAGAELAAKVISKRGALVD</sequence>
<dbReference type="Pfam" id="PF00294">
    <property type="entry name" value="PfkB"/>
    <property type="match status" value="1"/>
</dbReference>
<dbReference type="GO" id="GO:0016301">
    <property type="term" value="F:kinase activity"/>
    <property type="evidence" value="ECO:0007669"/>
    <property type="project" value="UniProtKB-KW"/>
</dbReference>
<dbReference type="SUPFAM" id="SSF53613">
    <property type="entry name" value="Ribokinase-like"/>
    <property type="match status" value="1"/>
</dbReference>
<dbReference type="RefSeq" id="WP_252914421.1">
    <property type="nucleotide sequence ID" value="NZ_JAAAML010000001.1"/>
</dbReference>
<dbReference type="Proteomes" id="UP001320715">
    <property type="component" value="Unassembled WGS sequence"/>
</dbReference>
<evidence type="ECO:0000313" key="5">
    <source>
        <dbReference type="EMBL" id="MCO6406935.1"/>
    </source>
</evidence>
<dbReference type="InterPro" id="IPR050306">
    <property type="entry name" value="PfkB_Carbo_kinase"/>
</dbReference>
<dbReference type="EMBL" id="JAAAML010000001">
    <property type="protein sequence ID" value="MCO6406935.1"/>
    <property type="molecule type" value="Genomic_DNA"/>
</dbReference>
<keyword evidence="6" id="KW-1185">Reference proteome</keyword>
<dbReference type="PANTHER" id="PTHR43085">
    <property type="entry name" value="HEXOKINASE FAMILY MEMBER"/>
    <property type="match status" value="1"/>
</dbReference>
<comment type="caution">
    <text evidence="5">The sequence shown here is derived from an EMBL/GenBank/DDBJ whole genome shotgun (WGS) entry which is preliminary data.</text>
</comment>
<proteinExistence type="inferred from homology"/>
<evidence type="ECO:0000256" key="2">
    <source>
        <dbReference type="ARBA" id="ARBA00022679"/>
    </source>
</evidence>
<comment type="similarity">
    <text evidence="1">Belongs to the carbohydrate kinase PfkB family.</text>
</comment>
<name>A0ABT1CL46_9HYPH</name>
<dbReference type="InterPro" id="IPR011611">
    <property type="entry name" value="PfkB_dom"/>
</dbReference>
<keyword evidence="2" id="KW-0808">Transferase</keyword>
<feature type="domain" description="Carbohydrate kinase PfkB" evidence="4">
    <location>
        <begin position="6"/>
        <end position="294"/>
    </location>
</feature>
<reference evidence="5 6" key="1">
    <citation type="submission" date="2020-01" db="EMBL/GenBank/DDBJ databases">
        <title>Genomes of bacteria type strains.</title>
        <authorList>
            <person name="Chen J."/>
            <person name="Zhu S."/>
            <person name="Yang J."/>
        </authorList>
    </citation>
    <scope>NUCLEOTIDE SEQUENCE [LARGE SCALE GENOMIC DNA]</scope>
    <source>
        <strain evidence="5 6">DSM 16655</strain>
    </source>
</reference>
<evidence type="ECO:0000313" key="6">
    <source>
        <dbReference type="Proteomes" id="UP001320715"/>
    </source>
</evidence>
<dbReference type="InterPro" id="IPR002173">
    <property type="entry name" value="Carboh/pur_kinase_PfkB_CS"/>
</dbReference>
<evidence type="ECO:0000256" key="1">
    <source>
        <dbReference type="ARBA" id="ARBA00010688"/>
    </source>
</evidence>
<dbReference type="Gene3D" id="3.40.1190.20">
    <property type="match status" value="1"/>
</dbReference>
<dbReference type="InterPro" id="IPR029056">
    <property type="entry name" value="Ribokinase-like"/>
</dbReference>